<dbReference type="Gramene" id="ONK62975">
    <property type="protein sequence ID" value="ONK62975"/>
    <property type="gene ID" value="A4U43_C07F10100"/>
</dbReference>
<proteinExistence type="predicted"/>
<reference evidence="3" key="1">
    <citation type="journal article" date="2017" name="Nat. Commun.">
        <title>The asparagus genome sheds light on the origin and evolution of a young Y chromosome.</title>
        <authorList>
            <person name="Harkess A."/>
            <person name="Zhou J."/>
            <person name="Xu C."/>
            <person name="Bowers J.E."/>
            <person name="Van der Hulst R."/>
            <person name="Ayyampalayam S."/>
            <person name="Mercati F."/>
            <person name="Riccardi P."/>
            <person name="McKain M.R."/>
            <person name="Kakrana A."/>
            <person name="Tang H."/>
            <person name="Ray J."/>
            <person name="Groenendijk J."/>
            <person name="Arikit S."/>
            <person name="Mathioni S.M."/>
            <person name="Nakano M."/>
            <person name="Shan H."/>
            <person name="Telgmann-Rauber A."/>
            <person name="Kanno A."/>
            <person name="Yue Z."/>
            <person name="Chen H."/>
            <person name="Li W."/>
            <person name="Chen Y."/>
            <person name="Xu X."/>
            <person name="Zhang Y."/>
            <person name="Luo S."/>
            <person name="Chen H."/>
            <person name="Gao J."/>
            <person name="Mao Z."/>
            <person name="Pires J.C."/>
            <person name="Luo M."/>
            <person name="Kudrna D."/>
            <person name="Wing R.A."/>
            <person name="Meyers B.C."/>
            <person name="Yi K."/>
            <person name="Kong H."/>
            <person name="Lavrijsen P."/>
            <person name="Sunseri F."/>
            <person name="Falavigna A."/>
            <person name="Ye Y."/>
            <person name="Leebens-Mack J.H."/>
            <person name="Chen G."/>
        </authorList>
    </citation>
    <scope>NUCLEOTIDE SEQUENCE [LARGE SCALE GENOMIC DNA]</scope>
    <source>
        <strain evidence="3">cv. DH0086</strain>
    </source>
</reference>
<feature type="compositionally biased region" description="Polar residues" evidence="1">
    <location>
        <begin position="108"/>
        <end position="127"/>
    </location>
</feature>
<evidence type="ECO:0000313" key="2">
    <source>
        <dbReference type="EMBL" id="ONK62975.1"/>
    </source>
</evidence>
<organism evidence="2 3">
    <name type="scientific">Asparagus officinalis</name>
    <name type="common">Garden asparagus</name>
    <dbReference type="NCBI Taxonomy" id="4686"/>
    <lineage>
        <taxon>Eukaryota</taxon>
        <taxon>Viridiplantae</taxon>
        <taxon>Streptophyta</taxon>
        <taxon>Embryophyta</taxon>
        <taxon>Tracheophyta</taxon>
        <taxon>Spermatophyta</taxon>
        <taxon>Magnoliopsida</taxon>
        <taxon>Liliopsida</taxon>
        <taxon>Asparagales</taxon>
        <taxon>Asparagaceae</taxon>
        <taxon>Asparagoideae</taxon>
        <taxon>Asparagus</taxon>
    </lineage>
</organism>
<feature type="region of interest" description="Disordered" evidence="1">
    <location>
        <begin position="1"/>
        <end position="39"/>
    </location>
</feature>
<accession>A0A5P1EAR6</accession>
<feature type="region of interest" description="Disordered" evidence="1">
    <location>
        <begin position="204"/>
        <end position="225"/>
    </location>
</feature>
<dbReference type="AlphaFoldDB" id="A0A5P1EAR6"/>
<sequence>MLSLGSRDEGMEGIGLGFRSMEENELEEGEAFSGHQDDDACIDPDIALSYIDEKLQDVLGHFQKDFEGGVSAENLGAKFGGYGSFLPSYQRSPTALAQPKSPPRPLNHSVSKSPYNSSIECTRQNPSVPRGTSVKNNTASVAQPSNSSRKENCISSLSTDACVPHLVSNNKAVNVSDLKSLKVRIKVGPDNTLARSNAAIYSGLGLDTPPSSPEDGPDGITGHSPELRYVPGESPLSILQDMTSFSVPGGYLLSPLHESLFQLAENEKLIGRKLGILSNGAPEMCTVPSMTLSTREMRGELDKKVKSDEKNSRSAEEENLSCSGDTTKIWKKEIDINHPASKNVVSSHIDMSFQSCPKSSGPIVGRQVTGDSGIRRFRKS</sequence>
<protein>
    <submittedName>
        <fullName evidence="2">Uncharacterized protein</fullName>
    </submittedName>
</protein>
<evidence type="ECO:0000256" key="1">
    <source>
        <dbReference type="SAM" id="MobiDB-lite"/>
    </source>
</evidence>
<dbReference type="PANTHER" id="PTHR46524:SF7">
    <property type="entry name" value="CW-TYPE ZINC FINGER"/>
    <property type="match status" value="1"/>
</dbReference>
<dbReference type="PANTHER" id="PTHR46524">
    <property type="entry name" value="CW-TYPE ZINC FINGER"/>
    <property type="match status" value="1"/>
</dbReference>
<evidence type="ECO:0000313" key="3">
    <source>
        <dbReference type="Proteomes" id="UP000243459"/>
    </source>
</evidence>
<feature type="compositionally biased region" description="Polar residues" evidence="1">
    <location>
        <begin position="133"/>
        <end position="150"/>
    </location>
</feature>
<name>A0A5P1EAR6_ASPOF</name>
<feature type="region of interest" description="Disordered" evidence="1">
    <location>
        <begin position="356"/>
        <end position="380"/>
    </location>
</feature>
<feature type="region of interest" description="Disordered" evidence="1">
    <location>
        <begin position="303"/>
        <end position="322"/>
    </location>
</feature>
<dbReference type="InterPro" id="IPR055300">
    <property type="entry name" value="CWZF3/5/7"/>
</dbReference>
<gene>
    <name evidence="2" type="ORF">A4U43_C07F10100</name>
</gene>
<keyword evidence="3" id="KW-1185">Reference proteome</keyword>
<dbReference type="EMBL" id="CM007387">
    <property type="protein sequence ID" value="ONK62975.1"/>
    <property type="molecule type" value="Genomic_DNA"/>
</dbReference>
<dbReference type="Proteomes" id="UP000243459">
    <property type="component" value="Chromosome 7"/>
</dbReference>
<feature type="compositionally biased region" description="Basic and acidic residues" evidence="1">
    <location>
        <begin position="303"/>
        <end position="316"/>
    </location>
</feature>
<dbReference type="OMA" id="RKENCIS"/>
<feature type="region of interest" description="Disordered" evidence="1">
    <location>
        <begin position="92"/>
        <end position="150"/>
    </location>
</feature>
<feature type="compositionally biased region" description="Basic and acidic residues" evidence="1">
    <location>
        <begin position="1"/>
        <end position="10"/>
    </location>
</feature>